<dbReference type="AlphaFoldDB" id="M9RJX0"/>
<feature type="transmembrane region" description="Helical" evidence="1">
    <location>
        <begin position="428"/>
        <end position="445"/>
    </location>
</feature>
<gene>
    <name evidence="3" type="ORF">OA238_c19690</name>
</gene>
<feature type="signal peptide" evidence="2">
    <location>
        <begin position="1"/>
        <end position="38"/>
    </location>
</feature>
<keyword evidence="2" id="KW-0732">Signal</keyword>
<feature type="transmembrane region" description="Helical" evidence="1">
    <location>
        <begin position="368"/>
        <end position="389"/>
    </location>
</feature>
<dbReference type="Proteomes" id="UP000004688">
    <property type="component" value="Chromosome"/>
</dbReference>
<dbReference type="Pfam" id="PF13795">
    <property type="entry name" value="HupE_UreJ_2"/>
    <property type="match status" value="1"/>
</dbReference>
<keyword evidence="4" id="KW-1185">Reference proteome</keyword>
<feature type="transmembrane region" description="Helical" evidence="1">
    <location>
        <begin position="333"/>
        <end position="356"/>
    </location>
</feature>
<dbReference type="eggNOG" id="COG2370">
    <property type="taxonomic scope" value="Bacteria"/>
</dbReference>
<dbReference type="KEGG" id="oar:OA238_c19690"/>
<evidence type="ECO:0008006" key="5">
    <source>
        <dbReference type="Google" id="ProtNLM"/>
    </source>
</evidence>
<feature type="transmembrane region" description="Helical" evidence="1">
    <location>
        <begin position="395"/>
        <end position="416"/>
    </location>
</feature>
<name>M9RJX0_9RHOB</name>
<sequence>MARMRMGNSIWVNAKVTFGRAVSMAALVWITCASLAAAHEVLPTIGDMELVDGQITFSLEGNFESIVAGIDLDGLEDTEAAPEAEIYDALRAMDPDAFAARFDGYWPDMARAIDVIVDGERVALEFTGIDVPQVGDVEVVRQSTLTFVGVAPDTAQSVQIGWPAEYGVLVLRQMGVEGGWDGYLSGGGLTDPVALGGGTEMTGLDGFLRYIPVGVEHIIPLGLDHILFVLGLFLLAARMRPLLLQVSAFTLAHTITLALAALGYVTVPASIVEPIIAASIVYVAVENIFSRGLNPWRPAVIFCFGLLHGLGFASVLGQYGIPESAFVPALLGFNVGVEIGQLAVIAVAFIIAILAIRSSEDGKANMGLAVGYLVVAVVVVPLLLIPISALGPDAVAAFLPLLFMVAIMAGLCAASCAIERYETYQHMVAMPASILIALVGAYWVVERVFL</sequence>
<keyword evidence="1" id="KW-0812">Transmembrane</keyword>
<reference evidence="3 4" key="1">
    <citation type="journal article" date="2013" name="PLoS ONE">
        <title>Poles Apart: Arctic and Antarctic Octadecabacter strains Share High Genome Plasticity and a New Type of Xanthorhodopsin.</title>
        <authorList>
            <person name="Vollmers J."/>
            <person name="Voget S."/>
            <person name="Dietrich S."/>
            <person name="Gollnow K."/>
            <person name="Smits M."/>
            <person name="Meyer K."/>
            <person name="Brinkhoff T."/>
            <person name="Simon M."/>
            <person name="Daniel R."/>
        </authorList>
    </citation>
    <scope>NUCLEOTIDE SEQUENCE [LARGE SCALE GENOMIC DNA]</scope>
    <source>
        <strain evidence="3 4">238</strain>
    </source>
</reference>
<evidence type="ECO:0000313" key="4">
    <source>
        <dbReference type="Proteomes" id="UP000004688"/>
    </source>
</evidence>
<accession>M9RJX0</accession>
<keyword evidence="1" id="KW-1133">Transmembrane helix</keyword>
<dbReference type="InterPro" id="IPR032809">
    <property type="entry name" value="Put_HupE_UreJ"/>
</dbReference>
<feature type="chain" id="PRO_5004102322" description="HupE/UreJ protein" evidence="2">
    <location>
        <begin position="39"/>
        <end position="450"/>
    </location>
</feature>
<dbReference type="EMBL" id="CP003742">
    <property type="protein sequence ID" value="AGI72073.1"/>
    <property type="molecule type" value="Genomic_DNA"/>
</dbReference>
<dbReference type="RefSeq" id="WP_015495194.1">
    <property type="nucleotide sequence ID" value="NC_020908.1"/>
</dbReference>
<evidence type="ECO:0000256" key="1">
    <source>
        <dbReference type="SAM" id="Phobius"/>
    </source>
</evidence>
<dbReference type="STRING" id="391616.OA238_c19690"/>
<evidence type="ECO:0000256" key="2">
    <source>
        <dbReference type="SAM" id="SignalP"/>
    </source>
</evidence>
<dbReference type="HOGENOM" id="CLU_043645_3_1_5"/>
<feature type="transmembrane region" description="Helical" evidence="1">
    <location>
        <begin position="301"/>
        <end position="321"/>
    </location>
</feature>
<protein>
    <recommendedName>
        <fullName evidence="5">HupE/UreJ protein</fullName>
    </recommendedName>
</protein>
<feature type="transmembrane region" description="Helical" evidence="1">
    <location>
        <begin position="271"/>
        <end position="289"/>
    </location>
</feature>
<proteinExistence type="predicted"/>
<organism evidence="3 4">
    <name type="scientific">Octadecabacter arcticus 238</name>
    <dbReference type="NCBI Taxonomy" id="391616"/>
    <lineage>
        <taxon>Bacteria</taxon>
        <taxon>Pseudomonadati</taxon>
        <taxon>Pseudomonadota</taxon>
        <taxon>Alphaproteobacteria</taxon>
        <taxon>Rhodobacterales</taxon>
        <taxon>Roseobacteraceae</taxon>
        <taxon>Octadecabacter</taxon>
    </lineage>
</organism>
<feature type="transmembrane region" description="Helical" evidence="1">
    <location>
        <begin position="217"/>
        <end position="235"/>
    </location>
</feature>
<keyword evidence="1" id="KW-0472">Membrane</keyword>
<evidence type="ECO:0000313" key="3">
    <source>
        <dbReference type="EMBL" id="AGI72073.1"/>
    </source>
</evidence>
<dbReference type="OrthoDB" id="9808870at2"/>
<feature type="transmembrane region" description="Helical" evidence="1">
    <location>
        <begin position="242"/>
        <end position="265"/>
    </location>
</feature>